<dbReference type="RefSeq" id="WP_017133830.1">
    <property type="nucleotide sequence ID" value="NZ_CP014135.1"/>
</dbReference>
<dbReference type="KEGG" id="pagb:AWM79_06270"/>
<keyword evidence="2" id="KW-1185">Reference proteome</keyword>
<evidence type="ECO:0000313" key="2">
    <source>
        <dbReference type="Proteomes" id="UP000063229"/>
    </source>
</evidence>
<reference evidence="1 2" key="1">
    <citation type="submission" date="2016-01" db="EMBL/GenBank/DDBJ databases">
        <authorList>
            <person name="McClelland M."/>
            <person name="Jain A."/>
            <person name="Saraogi P."/>
            <person name="Mendelson R."/>
            <person name="Westerman R."/>
            <person name="SanMiguel P."/>
            <person name="Csonka L."/>
        </authorList>
    </citation>
    <scope>NUCLEOTIDE SEQUENCE [LARGE SCALE GENOMIC DNA]</scope>
    <source>
        <strain evidence="1 2">NCPPB 2472</strain>
    </source>
</reference>
<proteinExistence type="predicted"/>
<protein>
    <submittedName>
        <fullName evidence="1">Uncharacterized protein</fullName>
    </submittedName>
</protein>
<dbReference type="PROSITE" id="PS51257">
    <property type="entry name" value="PROKAR_LIPOPROTEIN"/>
    <property type="match status" value="1"/>
</dbReference>
<gene>
    <name evidence="1" type="ORF">AWM79_06270</name>
</gene>
<dbReference type="EMBL" id="CP014135">
    <property type="protein sequence ID" value="AMB84935.1"/>
    <property type="molecule type" value="Genomic_DNA"/>
</dbReference>
<sequence>MSLLKMPGWVLPLIFLVGCDDSSLHRAEKTASHNVALPALPIIQGAVMALVPTVAGQRNDLVMRQVCALARGESSQEQVNQTLHQQGIELNNIPAQGHPLSLLVNPDLPSRMTACAAYIATSAMTLPKTSEFMVEAKPEAAGITKPKTLVVDPKKLNLFLSVQLAVARADTDLFALIASELEKTPGLTLDQYNLHVKKLFTAIAPDYLRRVKELYGSGQGIEFILLEYSDSNFKFRSNNGYLFEYGYDGLNLSFNRTSWYGGGKLLGKTYFLDAAYFETGLM</sequence>
<dbReference type="AlphaFoldDB" id="A0A0X1SYM6"/>
<dbReference type="Proteomes" id="UP000063229">
    <property type="component" value="Chromosome"/>
</dbReference>
<name>A0A0X1SYM6_PSEAA</name>
<accession>A0A0X1SYM6</accession>
<evidence type="ECO:0000313" key="1">
    <source>
        <dbReference type="EMBL" id="AMB84935.1"/>
    </source>
</evidence>
<dbReference type="OrthoDB" id="6895606at2"/>
<organism evidence="1 2">
    <name type="scientific">Pseudomonas agarici</name>
    <dbReference type="NCBI Taxonomy" id="46677"/>
    <lineage>
        <taxon>Bacteria</taxon>
        <taxon>Pseudomonadati</taxon>
        <taxon>Pseudomonadota</taxon>
        <taxon>Gammaproteobacteria</taxon>
        <taxon>Pseudomonadales</taxon>
        <taxon>Pseudomonadaceae</taxon>
        <taxon>Pseudomonas</taxon>
    </lineage>
</organism>